<keyword evidence="2 5" id="KW-0812">Transmembrane</keyword>
<reference evidence="6" key="1">
    <citation type="submission" date="2020-06" db="EMBL/GenBank/DDBJ databases">
        <title>A novel thermopfilic bacterium from Erzurum, Turkey.</title>
        <authorList>
            <person name="Adiguzel A."/>
            <person name="Ay H."/>
            <person name="Baltaci M.O."/>
        </authorList>
    </citation>
    <scope>NUCLEOTIDE SEQUENCE</scope>
    <source>
        <strain evidence="6">P2</strain>
    </source>
</reference>
<feature type="transmembrane region" description="Helical" evidence="5">
    <location>
        <begin position="77"/>
        <end position="95"/>
    </location>
</feature>
<evidence type="ECO:0000313" key="7">
    <source>
        <dbReference type="Proteomes" id="UP000625804"/>
    </source>
</evidence>
<keyword evidence="7" id="KW-1185">Reference proteome</keyword>
<organism evidence="6 7">
    <name type="scientific">Calidifontibacillus erzurumensis</name>
    <dbReference type="NCBI Taxonomy" id="2741433"/>
    <lineage>
        <taxon>Bacteria</taxon>
        <taxon>Bacillati</taxon>
        <taxon>Bacillota</taxon>
        <taxon>Bacilli</taxon>
        <taxon>Bacillales</taxon>
        <taxon>Bacillaceae</taxon>
        <taxon>Calidifontibacillus/Schinkia group</taxon>
        <taxon>Calidifontibacillus</taxon>
    </lineage>
</organism>
<evidence type="ECO:0000256" key="2">
    <source>
        <dbReference type="ARBA" id="ARBA00022692"/>
    </source>
</evidence>
<evidence type="ECO:0000256" key="3">
    <source>
        <dbReference type="ARBA" id="ARBA00022989"/>
    </source>
</evidence>
<dbReference type="PANTHER" id="PTHR37306">
    <property type="entry name" value="COLICIN V PRODUCTION PROTEIN"/>
    <property type="match status" value="1"/>
</dbReference>
<dbReference type="RefSeq" id="WP_173730748.1">
    <property type="nucleotide sequence ID" value="NZ_JABTTE010000007.1"/>
</dbReference>
<gene>
    <name evidence="6" type="ORF">HR057_07120</name>
</gene>
<evidence type="ECO:0000256" key="1">
    <source>
        <dbReference type="ARBA" id="ARBA00004141"/>
    </source>
</evidence>
<evidence type="ECO:0000256" key="4">
    <source>
        <dbReference type="ARBA" id="ARBA00023136"/>
    </source>
</evidence>
<feature type="transmembrane region" description="Helical" evidence="5">
    <location>
        <begin position="21"/>
        <end position="42"/>
    </location>
</feature>
<keyword evidence="3 5" id="KW-1133">Transmembrane helix</keyword>
<dbReference type="Proteomes" id="UP000625804">
    <property type="component" value="Unassembled WGS sequence"/>
</dbReference>
<dbReference type="Pfam" id="PF02674">
    <property type="entry name" value="Colicin_V"/>
    <property type="match status" value="1"/>
</dbReference>
<feature type="transmembrane region" description="Helical" evidence="5">
    <location>
        <begin position="116"/>
        <end position="138"/>
    </location>
</feature>
<dbReference type="GO" id="GO:0016020">
    <property type="term" value="C:membrane"/>
    <property type="evidence" value="ECO:0007669"/>
    <property type="project" value="UniProtKB-SubCell"/>
</dbReference>
<dbReference type="GO" id="GO:0009403">
    <property type="term" value="P:toxin biosynthetic process"/>
    <property type="evidence" value="ECO:0007669"/>
    <property type="project" value="InterPro"/>
</dbReference>
<proteinExistence type="predicted"/>
<evidence type="ECO:0000256" key="5">
    <source>
        <dbReference type="SAM" id="Phobius"/>
    </source>
</evidence>
<protein>
    <submittedName>
        <fullName evidence="6">CvpA family protein</fullName>
    </submittedName>
</protein>
<dbReference type="EMBL" id="JABTTE010000007">
    <property type="protein sequence ID" value="NSL51541.1"/>
    <property type="molecule type" value="Genomic_DNA"/>
</dbReference>
<keyword evidence="4 5" id="KW-0472">Membrane</keyword>
<dbReference type="AlphaFoldDB" id="A0A8J8GGV1"/>
<dbReference type="InterPro" id="IPR003825">
    <property type="entry name" value="Colicin-V_CvpA"/>
</dbReference>
<accession>A0A8J8GGV1</accession>
<dbReference type="PANTHER" id="PTHR37306:SF1">
    <property type="entry name" value="COLICIN V PRODUCTION PROTEIN"/>
    <property type="match status" value="1"/>
</dbReference>
<evidence type="ECO:0000313" key="6">
    <source>
        <dbReference type="EMBL" id="NSL51541.1"/>
    </source>
</evidence>
<name>A0A8J8GGV1_9BACI</name>
<sequence length="175" mass="19662">MFDIILLSILVIGFFIGFRRGFILQVFYFASFIAAIVVAYFYSDDISPFIKLWVPFPSLNGNSAVSFLFDTIKIEEIYYRAISFAALFFGTKLTLRMIGSMLNFLADVPILRTINGWLGGALGLVEVYLLMFILLYIANLLPIDTVQAFVNDSVLAKGMIEHTPIVSGKLKELSF</sequence>
<comment type="caution">
    <text evidence="6">The sequence shown here is derived from an EMBL/GenBank/DDBJ whole genome shotgun (WGS) entry which is preliminary data.</text>
</comment>
<comment type="subcellular location">
    <subcellularLocation>
        <location evidence="1">Membrane</location>
        <topology evidence="1">Multi-pass membrane protein</topology>
    </subcellularLocation>
</comment>